<dbReference type="GO" id="GO:0005634">
    <property type="term" value="C:nucleus"/>
    <property type="evidence" value="ECO:0007669"/>
    <property type="project" value="UniProtKB-SubCell"/>
</dbReference>
<dbReference type="SUPFAM" id="SSF53098">
    <property type="entry name" value="Ribonuclease H-like"/>
    <property type="match status" value="1"/>
</dbReference>
<keyword evidence="3" id="KW-0863">Zinc-finger</keyword>
<evidence type="ECO:0000313" key="7">
    <source>
        <dbReference type="Proteomes" id="UP000789831"/>
    </source>
</evidence>
<dbReference type="AlphaFoldDB" id="A0A9N9E458"/>
<dbReference type="GO" id="GO:0008270">
    <property type="term" value="F:zinc ion binding"/>
    <property type="evidence" value="ECO:0007669"/>
    <property type="project" value="UniProtKB-KW"/>
</dbReference>
<keyword evidence="2" id="KW-0479">Metal-binding</keyword>
<evidence type="ECO:0000256" key="3">
    <source>
        <dbReference type="ARBA" id="ARBA00022771"/>
    </source>
</evidence>
<organism evidence="6 7">
    <name type="scientific">Ambispora gerdemannii</name>
    <dbReference type="NCBI Taxonomy" id="144530"/>
    <lineage>
        <taxon>Eukaryota</taxon>
        <taxon>Fungi</taxon>
        <taxon>Fungi incertae sedis</taxon>
        <taxon>Mucoromycota</taxon>
        <taxon>Glomeromycotina</taxon>
        <taxon>Glomeromycetes</taxon>
        <taxon>Archaeosporales</taxon>
        <taxon>Ambisporaceae</taxon>
        <taxon>Ambispora</taxon>
    </lineage>
</organism>
<keyword evidence="5" id="KW-0539">Nucleus</keyword>
<evidence type="ECO:0000256" key="4">
    <source>
        <dbReference type="ARBA" id="ARBA00022833"/>
    </source>
</evidence>
<dbReference type="PANTHER" id="PTHR46481">
    <property type="entry name" value="ZINC FINGER BED DOMAIN-CONTAINING PROTEIN 4"/>
    <property type="match status" value="1"/>
</dbReference>
<keyword evidence="4" id="KW-0862">Zinc</keyword>
<comment type="subcellular location">
    <subcellularLocation>
        <location evidence="1">Nucleus</location>
    </subcellularLocation>
</comment>
<reference evidence="6" key="1">
    <citation type="submission" date="2021-06" db="EMBL/GenBank/DDBJ databases">
        <authorList>
            <person name="Kallberg Y."/>
            <person name="Tangrot J."/>
            <person name="Rosling A."/>
        </authorList>
    </citation>
    <scope>NUCLEOTIDE SEQUENCE</scope>
    <source>
        <strain evidence="6">MT106</strain>
    </source>
</reference>
<feature type="non-terminal residue" evidence="6">
    <location>
        <position position="1"/>
    </location>
</feature>
<evidence type="ECO:0000256" key="1">
    <source>
        <dbReference type="ARBA" id="ARBA00004123"/>
    </source>
</evidence>
<proteinExistence type="predicted"/>
<dbReference type="InterPro" id="IPR012337">
    <property type="entry name" value="RNaseH-like_sf"/>
</dbReference>
<gene>
    <name evidence="6" type="ORF">AGERDE_LOCUS11973</name>
</gene>
<protein>
    <submittedName>
        <fullName evidence="6">13112_t:CDS:1</fullName>
    </submittedName>
</protein>
<dbReference type="Proteomes" id="UP000789831">
    <property type="component" value="Unassembled WGS sequence"/>
</dbReference>
<dbReference type="InterPro" id="IPR052035">
    <property type="entry name" value="ZnF_BED_domain_contain"/>
</dbReference>
<evidence type="ECO:0000256" key="2">
    <source>
        <dbReference type="ARBA" id="ARBA00022723"/>
    </source>
</evidence>
<accession>A0A9N9E458</accession>
<comment type="caution">
    <text evidence="6">The sequence shown here is derived from an EMBL/GenBank/DDBJ whole genome shotgun (WGS) entry which is preliminary data.</text>
</comment>
<dbReference type="EMBL" id="CAJVPL010006439">
    <property type="protein sequence ID" value="CAG8664405.1"/>
    <property type="molecule type" value="Genomic_DNA"/>
</dbReference>
<evidence type="ECO:0000256" key="5">
    <source>
        <dbReference type="ARBA" id="ARBA00023242"/>
    </source>
</evidence>
<dbReference type="OrthoDB" id="2446257at2759"/>
<keyword evidence="7" id="KW-1185">Reference proteome</keyword>
<dbReference type="PANTHER" id="PTHR46481:SF10">
    <property type="entry name" value="ZINC FINGER BED DOMAIN-CONTAINING PROTEIN 39"/>
    <property type="match status" value="1"/>
</dbReference>
<evidence type="ECO:0000313" key="6">
    <source>
        <dbReference type="EMBL" id="CAG8664405.1"/>
    </source>
</evidence>
<sequence length="129" mass="14836">DLLSIQALPSPHTAEYIKDSLDRIITKWGLNERVFCIITDNGANIKKAIRLMDNITQLSCAAHTLQLSVLKDLKLITQFIKRTKNLILFFVQSPKQSERLKDAQEKCHYSKIHQIITDVPTRWNSSYLA</sequence>
<name>A0A9N9E458_9GLOM</name>